<organism evidence="2 3">
    <name type="scientific">Pseudanabaena cinerea FACHB-1277</name>
    <dbReference type="NCBI Taxonomy" id="2949581"/>
    <lineage>
        <taxon>Bacteria</taxon>
        <taxon>Bacillati</taxon>
        <taxon>Cyanobacteriota</taxon>
        <taxon>Cyanophyceae</taxon>
        <taxon>Pseudanabaenales</taxon>
        <taxon>Pseudanabaenaceae</taxon>
        <taxon>Pseudanabaena</taxon>
        <taxon>Pseudanabaena cinerea</taxon>
    </lineage>
</organism>
<evidence type="ECO:0000256" key="1">
    <source>
        <dbReference type="SAM" id="MobiDB-lite"/>
    </source>
</evidence>
<accession>A0A926UQW3</accession>
<evidence type="ECO:0000313" key="3">
    <source>
        <dbReference type="Proteomes" id="UP000631421"/>
    </source>
</evidence>
<dbReference type="Proteomes" id="UP000631421">
    <property type="component" value="Unassembled WGS sequence"/>
</dbReference>
<evidence type="ECO:0000313" key="2">
    <source>
        <dbReference type="EMBL" id="MBD2149595.1"/>
    </source>
</evidence>
<dbReference type="Pfam" id="PF10387">
    <property type="entry name" value="DUF2442"/>
    <property type="match status" value="1"/>
</dbReference>
<proteinExistence type="predicted"/>
<dbReference type="Gene3D" id="3.30.2020.40">
    <property type="entry name" value="Uncharacterised protein PF10387, DUF2442"/>
    <property type="match status" value="1"/>
</dbReference>
<protein>
    <submittedName>
        <fullName evidence="2">DUF2442 domain-containing protein</fullName>
    </submittedName>
</protein>
<feature type="compositionally biased region" description="Basic and acidic residues" evidence="1">
    <location>
        <begin position="127"/>
        <end position="137"/>
    </location>
</feature>
<dbReference type="AlphaFoldDB" id="A0A926UQW3"/>
<dbReference type="EMBL" id="JACJPY010000010">
    <property type="protein sequence ID" value="MBD2149595.1"/>
    <property type="molecule type" value="Genomic_DNA"/>
</dbReference>
<name>A0A926UQW3_9CYAN</name>
<dbReference type="InterPro" id="IPR018841">
    <property type="entry name" value="DUF2442"/>
</dbReference>
<gene>
    <name evidence="2" type="ORF">H6F44_05565</name>
</gene>
<sequence>MQFKNWNNLISEEELDAQIVSAKAVAQESDATEPRAISVRFDRLSRLIVISLKNGAFFSFPPTLVQGLAEATAEDLDDVWLDASGSSVHWERLDADFDITGLVAGIFGTKAWMSQLGCKGGQATSEAKAKASRDNGKKGGRPKKLLQI</sequence>
<reference evidence="2" key="1">
    <citation type="journal article" date="2015" name="ISME J.">
        <title>Draft Genome Sequence of Streptomyces incarnatus NRRL8089, which Produces the Nucleoside Antibiotic Sinefungin.</title>
        <authorList>
            <person name="Oshima K."/>
            <person name="Hattori M."/>
            <person name="Shimizu H."/>
            <person name="Fukuda K."/>
            <person name="Nemoto M."/>
            <person name="Inagaki K."/>
            <person name="Tamura T."/>
        </authorList>
    </citation>
    <scope>NUCLEOTIDE SEQUENCE</scope>
    <source>
        <strain evidence="2">FACHB-1277</strain>
    </source>
</reference>
<feature type="compositionally biased region" description="Basic residues" evidence="1">
    <location>
        <begin position="138"/>
        <end position="148"/>
    </location>
</feature>
<reference evidence="2" key="2">
    <citation type="submission" date="2020-08" db="EMBL/GenBank/DDBJ databases">
        <authorList>
            <person name="Chen M."/>
            <person name="Teng W."/>
            <person name="Zhao L."/>
            <person name="Hu C."/>
            <person name="Zhou Y."/>
            <person name="Han B."/>
            <person name="Song L."/>
            <person name="Shu W."/>
        </authorList>
    </citation>
    <scope>NUCLEOTIDE SEQUENCE</scope>
    <source>
        <strain evidence="2">FACHB-1277</strain>
    </source>
</reference>
<feature type="region of interest" description="Disordered" evidence="1">
    <location>
        <begin position="124"/>
        <end position="148"/>
    </location>
</feature>
<keyword evidence="3" id="KW-1185">Reference proteome</keyword>
<comment type="caution">
    <text evidence="2">The sequence shown here is derived from an EMBL/GenBank/DDBJ whole genome shotgun (WGS) entry which is preliminary data.</text>
</comment>